<dbReference type="InterPro" id="IPR052751">
    <property type="entry name" value="Plant_MAPKKK"/>
</dbReference>
<evidence type="ECO:0000313" key="14">
    <source>
        <dbReference type="Proteomes" id="UP001147746"/>
    </source>
</evidence>
<evidence type="ECO:0000256" key="3">
    <source>
        <dbReference type="ARBA" id="ARBA00011534"/>
    </source>
</evidence>
<reference evidence="13" key="2">
    <citation type="journal article" date="2023" name="IMA Fungus">
        <title>Comparative genomic study of the Penicillium genus elucidates a diverse pangenome and 15 lateral gene transfer events.</title>
        <authorList>
            <person name="Petersen C."/>
            <person name="Sorensen T."/>
            <person name="Nielsen M.R."/>
            <person name="Sondergaard T.E."/>
            <person name="Sorensen J.L."/>
            <person name="Fitzpatrick D.A."/>
            <person name="Frisvad J.C."/>
            <person name="Nielsen K.L."/>
        </authorList>
    </citation>
    <scope>NUCLEOTIDE SEQUENCE</scope>
    <source>
        <strain evidence="13">IBT 21472</strain>
    </source>
</reference>
<keyword evidence="7" id="KW-0779">Telomere</keyword>
<comment type="caution">
    <text evidence="13">The sequence shown here is derived from an EMBL/GenBank/DDBJ whole genome shotgun (WGS) entry which is preliminary data.</text>
</comment>
<dbReference type="InterPro" id="IPR000719">
    <property type="entry name" value="Prot_kinase_dom"/>
</dbReference>
<keyword evidence="7" id="KW-0158">Chromosome</keyword>
<evidence type="ECO:0000256" key="10">
    <source>
        <dbReference type="ARBA" id="ARBA00047899"/>
    </source>
</evidence>
<sequence>MENRERWIAMAVNAITLVHRCGVIHADISARNFLVADDLSIKLCDFSGSAIGGETPLVQEEDRYRMDPDSPRSTTTDIFALGCLIFEIMTGSRPYNEINDENYQEIVRRYSIGHFPSLEGLPYQEIIHKCWACQYTDMDQLKRDLQKRKGVGRLLLPIFLSDSGTGATISRVFSFATSTLAFITVSGI</sequence>
<dbReference type="InterPro" id="IPR011009">
    <property type="entry name" value="Kinase-like_dom_sf"/>
</dbReference>
<evidence type="ECO:0000259" key="12">
    <source>
        <dbReference type="PROSITE" id="PS50011"/>
    </source>
</evidence>
<dbReference type="GO" id="GO:0004674">
    <property type="term" value="F:protein serine/threonine kinase activity"/>
    <property type="evidence" value="ECO:0007669"/>
    <property type="project" value="UniProtKB-EC"/>
</dbReference>
<dbReference type="PROSITE" id="PS00109">
    <property type="entry name" value="PROTEIN_KINASE_TYR"/>
    <property type="match status" value="1"/>
</dbReference>
<evidence type="ECO:0000256" key="6">
    <source>
        <dbReference type="ARBA" id="ARBA00019973"/>
    </source>
</evidence>
<evidence type="ECO:0000256" key="4">
    <source>
        <dbReference type="ARBA" id="ARBA00012513"/>
    </source>
</evidence>
<keyword evidence="14" id="KW-1185">Reference proteome</keyword>
<dbReference type="AlphaFoldDB" id="A0A9W9QBB3"/>
<dbReference type="PANTHER" id="PTHR48011">
    <property type="entry name" value="CCR4-NOT TRANSCRIPTIONAL COMPLEX SUBUNIT CAF120-RELATED"/>
    <property type="match status" value="1"/>
</dbReference>
<dbReference type="Gene3D" id="1.10.510.10">
    <property type="entry name" value="Transferase(Phosphotransferase) domain 1"/>
    <property type="match status" value="1"/>
</dbReference>
<comment type="subcellular location">
    <subcellularLocation>
        <location evidence="2">Chromosome</location>
        <location evidence="2">Telomere</location>
    </subcellularLocation>
</comment>
<evidence type="ECO:0000256" key="9">
    <source>
        <dbReference type="ARBA" id="ARBA00033194"/>
    </source>
</evidence>
<comment type="subunit">
    <text evidence="3">Component of the EKC/KEOPS complex composed of at least BUD32, CGI121, GON7, KAE1 and PCC1; the whole complex dimerizes.</text>
</comment>
<evidence type="ECO:0000256" key="7">
    <source>
        <dbReference type="ARBA" id="ARBA00022895"/>
    </source>
</evidence>
<proteinExistence type="predicted"/>
<dbReference type="EMBL" id="JAPZBO010000001">
    <property type="protein sequence ID" value="KAJ5330566.1"/>
    <property type="molecule type" value="Genomic_DNA"/>
</dbReference>
<evidence type="ECO:0000256" key="1">
    <source>
        <dbReference type="ARBA" id="ARBA00003747"/>
    </source>
</evidence>
<evidence type="ECO:0000256" key="2">
    <source>
        <dbReference type="ARBA" id="ARBA00004574"/>
    </source>
</evidence>
<dbReference type="GO" id="GO:0000781">
    <property type="term" value="C:chromosome, telomeric region"/>
    <property type="evidence" value="ECO:0007669"/>
    <property type="project" value="UniProtKB-SubCell"/>
</dbReference>
<dbReference type="Pfam" id="PF00069">
    <property type="entry name" value="Pkinase"/>
    <property type="match status" value="1"/>
</dbReference>
<evidence type="ECO:0000256" key="8">
    <source>
        <dbReference type="ARBA" id="ARBA00030980"/>
    </source>
</evidence>
<dbReference type="GO" id="GO:0005524">
    <property type="term" value="F:ATP binding"/>
    <property type="evidence" value="ECO:0007669"/>
    <property type="project" value="InterPro"/>
</dbReference>
<dbReference type="EC" id="2.7.11.1" evidence="4"/>
<protein>
    <recommendedName>
        <fullName evidence="6">EKC/KEOPS complex subunit BUD32</fullName>
        <ecNumber evidence="4">2.7.11.1</ecNumber>
    </recommendedName>
    <alternativeName>
        <fullName evidence="8 9">Atypical Serine/threonine protein kinase BUD32</fullName>
    </alternativeName>
    <alternativeName>
        <fullName evidence="5">EKC/KEOPS complex subunit bud32</fullName>
    </alternativeName>
</protein>
<feature type="domain" description="Protein kinase" evidence="12">
    <location>
        <begin position="1"/>
        <end position="160"/>
    </location>
</feature>
<gene>
    <name evidence="13" type="ORF">N7476_000349</name>
</gene>
<comment type="catalytic activity">
    <reaction evidence="10">
        <text>L-threonyl-[protein] + ATP = O-phospho-L-threonyl-[protein] + ADP + H(+)</text>
        <dbReference type="Rhea" id="RHEA:46608"/>
        <dbReference type="Rhea" id="RHEA-COMP:11060"/>
        <dbReference type="Rhea" id="RHEA-COMP:11605"/>
        <dbReference type="ChEBI" id="CHEBI:15378"/>
        <dbReference type="ChEBI" id="CHEBI:30013"/>
        <dbReference type="ChEBI" id="CHEBI:30616"/>
        <dbReference type="ChEBI" id="CHEBI:61977"/>
        <dbReference type="ChEBI" id="CHEBI:456216"/>
        <dbReference type="EC" id="2.7.11.1"/>
    </reaction>
</comment>
<evidence type="ECO:0000256" key="5">
    <source>
        <dbReference type="ARBA" id="ARBA00013948"/>
    </source>
</evidence>
<dbReference type="PANTHER" id="PTHR48011:SF4">
    <property type="entry name" value="MITOGEN-ACTIVATED PROTEIN KINASE KINASE KINASE 19"/>
    <property type="match status" value="1"/>
</dbReference>
<reference evidence="13" key="1">
    <citation type="submission" date="2022-12" db="EMBL/GenBank/DDBJ databases">
        <authorList>
            <person name="Petersen C."/>
        </authorList>
    </citation>
    <scope>NUCLEOTIDE SEQUENCE</scope>
    <source>
        <strain evidence="13">IBT 21472</strain>
    </source>
</reference>
<dbReference type="GO" id="GO:0007165">
    <property type="term" value="P:signal transduction"/>
    <property type="evidence" value="ECO:0007669"/>
    <property type="project" value="TreeGrafter"/>
</dbReference>
<dbReference type="Proteomes" id="UP001147746">
    <property type="component" value="Unassembled WGS sequence"/>
</dbReference>
<evidence type="ECO:0000313" key="13">
    <source>
        <dbReference type="EMBL" id="KAJ5330566.1"/>
    </source>
</evidence>
<accession>A0A9W9QBB3</accession>
<name>A0A9W9QBB3_9EURO</name>
<evidence type="ECO:0000256" key="11">
    <source>
        <dbReference type="ARBA" id="ARBA00048679"/>
    </source>
</evidence>
<dbReference type="InterPro" id="IPR008266">
    <property type="entry name" value="Tyr_kinase_AS"/>
</dbReference>
<dbReference type="PROSITE" id="PS50011">
    <property type="entry name" value="PROTEIN_KINASE_DOM"/>
    <property type="match status" value="1"/>
</dbReference>
<dbReference type="SUPFAM" id="SSF56112">
    <property type="entry name" value="Protein kinase-like (PK-like)"/>
    <property type="match status" value="1"/>
</dbReference>
<comment type="function">
    <text evidence="1">Component of the EKC/KEOPS complex that is required for the formation of a threonylcarbamoyl group on adenosine at position 37 (t(6)A37) in tRNAs that read codons beginning with adenine. The complex is probably involved in the transfer of the threonylcarbamoyl moiety of threonylcarbamoyl-AMP (TC-AMP) to the N6 group of A37. BUD32 has ATPase activity in the context of the EKC/KEOPS complex and likely plays a supporting role to the catalytic subunit KAE1. The EKC/KEOPS complex also promotes both telomere uncapping and telomere elongation. The complex is required for efficient recruitment of transcriptional coactivators.</text>
</comment>
<comment type="catalytic activity">
    <reaction evidence="11">
        <text>L-seryl-[protein] + ATP = O-phospho-L-seryl-[protein] + ADP + H(+)</text>
        <dbReference type="Rhea" id="RHEA:17989"/>
        <dbReference type="Rhea" id="RHEA-COMP:9863"/>
        <dbReference type="Rhea" id="RHEA-COMP:11604"/>
        <dbReference type="ChEBI" id="CHEBI:15378"/>
        <dbReference type="ChEBI" id="CHEBI:29999"/>
        <dbReference type="ChEBI" id="CHEBI:30616"/>
        <dbReference type="ChEBI" id="CHEBI:83421"/>
        <dbReference type="ChEBI" id="CHEBI:456216"/>
        <dbReference type="EC" id="2.7.11.1"/>
    </reaction>
</comment>
<organism evidence="13 14">
    <name type="scientific">Penicillium atrosanguineum</name>
    <dbReference type="NCBI Taxonomy" id="1132637"/>
    <lineage>
        <taxon>Eukaryota</taxon>
        <taxon>Fungi</taxon>
        <taxon>Dikarya</taxon>
        <taxon>Ascomycota</taxon>
        <taxon>Pezizomycotina</taxon>
        <taxon>Eurotiomycetes</taxon>
        <taxon>Eurotiomycetidae</taxon>
        <taxon>Eurotiales</taxon>
        <taxon>Aspergillaceae</taxon>
        <taxon>Penicillium</taxon>
    </lineage>
</organism>